<evidence type="ECO:0000313" key="5">
    <source>
        <dbReference type="Proteomes" id="UP000219559"/>
    </source>
</evidence>
<dbReference type="SUPFAM" id="SSF55729">
    <property type="entry name" value="Acyl-CoA N-acyltransferases (Nat)"/>
    <property type="match status" value="1"/>
</dbReference>
<dbReference type="PANTHER" id="PTHR43877">
    <property type="entry name" value="AMINOALKYLPHOSPHONATE N-ACETYLTRANSFERASE-RELATED-RELATED"/>
    <property type="match status" value="1"/>
</dbReference>
<gene>
    <name evidence="4" type="ORF">B7P33_11900</name>
</gene>
<evidence type="ECO:0000259" key="3">
    <source>
        <dbReference type="PROSITE" id="PS51186"/>
    </source>
</evidence>
<dbReference type="RefSeq" id="WP_097442667.1">
    <property type="nucleotide sequence ID" value="NZ_NBWU01000004.1"/>
</dbReference>
<dbReference type="OrthoDB" id="9789603at2"/>
<protein>
    <recommendedName>
        <fullName evidence="3">N-acetyltransferase domain-containing protein</fullName>
    </recommendedName>
</protein>
<feature type="domain" description="N-acetyltransferase" evidence="3">
    <location>
        <begin position="5"/>
        <end position="143"/>
    </location>
</feature>
<sequence>MSIAIDIRFIDKDDLAGIIPLLRLLNPDIPDAELWARLEQMKLHNYQCVGAFDGDSLIGISGIWILHKIYTGKHIELDNVCILPEFRGKGIGENLVSWILDYAKNQGCQSAELNCYLGNKKGQEFWQNQGFEAVGYHYIQKMN</sequence>
<organism evidence="4 5">
    <name type="scientific">Sediminicola luteus</name>
    <dbReference type="NCBI Taxonomy" id="319238"/>
    <lineage>
        <taxon>Bacteria</taxon>
        <taxon>Pseudomonadati</taxon>
        <taxon>Bacteroidota</taxon>
        <taxon>Flavobacteriia</taxon>
        <taxon>Flavobacteriales</taxon>
        <taxon>Flavobacteriaceae</taxon>
        <taxon>Sediminicola</taxon>
    </lineage>
</organism>
<keyword evidence="1" id="KW-0808">Transferase</keyword>
<name>A0A2A4G7J5_9FLAO</name>
<dbReference type="InterPro" id="IPR000182">
    <property type="entry name" value="GNAT_dom"/>
</dbReference>
<dbReference type="InterPro" id="IPR016181">
    <property type="entry name" value="Acyl_CoA_acyltransferase"/>
</dbReference>
<dbReference type="GO" id="GO:0016747">
    <property type="term" value="F:acyltransferase activity, transferring groups other than amino-acyl groups"/>
    <property type="evidence" value="ECO:0007669"/>
    <property type="project" value="InterPro"/>
</dbReference>
<dbReference type="InterPro" id="IPR050832">
    <property type="entry name" value="Bact_Acetyltransf"/>
</dbReference>
<keyword evidence="5" id="KW-1185">Reference proteome</keyword>
<keyword evidence="2" id="KW-0012">Acyltransferase</keyword>
<dbReference type="PROSITE" id="PS51186">
    <property type="entry name" value="GNAT"/>
    <property type="match status" value="1"/>
</dbReference>
<dbReference type="Pfam" id="PF00583">
    <property type="entry name" value="Acetyltransf_1"/>
    <property type="match status" value="1"/>
</dbReference>
<dbReference type="Proteomes" id="UP000219559">
    <property type="component" value="Unassembled WGS sequence"/>
</dbReference>
<proteinExistence type="predicted"/>
<evidence type="ECO:0000313" key="4">
    <source>
        <dbReference type="EMBL" id="PCE63950.1"/>
    </source>
</evidence>
<dbReference type="AlphaFoldDB" id="A0A2A4G7J5"/>
<reference evidence="4 5" key="1">
    <citation type="submission" date="2017-04" db="EMBL/GenBank/DDBJ databases">
        <title>A new member of the family Flavobacteriaceae isolated from ascidians.</title>
        <authorList>
            <person name="Chen L."/>
        </authorList>
    </citation>
    <scope>NUCLEOTIDE SEQUENCE [LARGE SCALE GENOMIC DNA]</scope>
    <source>
        <strain evidence="4 5">HQA918</strain>
    </source>
</reference>
<evidence type="ECO:0000256" key="2">
    <source>
        <dbReference type="ARBA" id="ARBA00023315"/>
    </source>
</evidence>
<dbReference type="PANTHER" id="PTHR43877:SF1">
    <property type="entry name" value="ACETYLTRANSFERASE"/>
    <property type="match status" value="1"/>
</dbReference>
<dbReference type="Gene3D" id="3.40.630.30">
    <property type="match status" value="1"/>
</dbReference>
<comment type="caution">
    <text evidence="4">The sequence shown here is derived from an EMBL/GenBank/DDBJ whole genome shotgun (WGS) entry which is preliminary data.</text>
</comment>
<evidence type="ECO:0000256" key="1">
    <source>
        <dbReference type="ARBA" id="ARBA00022679"/>
    </source>
</evidence>
<dbReference type="EMBL" id="NBWU01000004">
    <property type="protein sequence ID" value="PCE63950.1"/>
    <property type="molecule type" value="Genomic_DNA"/>
</dbReference>
<dbReference type="CDD" id="cd04301">
    <property type="entry name" value="NAT_SF"/>
    <property type="match status" value="1"/>
</dbReference>
<accession>A0A2A4G7J5</accession>